<keyword evidence="4" id="KW-1185">Reference proteome</keyword>
<accession>A0A6J2QMR1</accession>
<evidence type="ECO:0000256" key="1">
    <source>
        <dbReference type="ARBA" id="ARBA00022734"/>
    </source>
</evidence>
<sequence>MSEDDLLYSIVNFTRGNAQLERDRKAGEREKVACSKGTWDGFKIPAPNNKPDPTGRCTVTSGRAALLVLGALLAASVVAFGLIFYEIIQTKERLQRMTDERDAVVKNLTAVIQRRCEVKPYKPCETCPEPPEGNIANSCEKCEEGWNSHGGNCYYFSTIKLNWKESRRQCQHQGGDLVKIDSNKEQEFLKLELSKKIVEDEDKFWIGLTDSKEEKKWLWPDNSPLSLSFWSANEPDNWMGHNPEGEDCVRMGERASSADLKSWFDNSCKVPHKRICEKPEQSGHLKCV</sequence>
<dbReference type="InterPro" id="IPR050111">
    <property type="entry name" value="C-type_lectin/snaclec_domain"/>
</dbReference>
<evidence type="ECO:0000313" key="4">
    <source>
        <dbReference type="Proteomes" id="UP000504630"/>
    </source>
</evidence>
<keyword evidence="2" id="KW-1133">Transmembrane helix</keyword>
<proteinExistence type="predicted"/>
<dbReference type="SUPFAM" id="SSF56436">
    <property type="entry name" value="C-type lectin-like"/>
    <property type="match status" value="1"/>
</dbReference>
<dbReference type="OrthoDB" id="538816at2759"/>
<dbReference type="InterPro" id="IPR016187">
    <property type="entry name" value="CTDL_fold"/>
</dbReference>
<dbReference type="InterPro" id="IPR016186">
    <property type="entry name" value="C-type_lectin-like/link_sf"/>
</dbReference>
<dbReference type="SMART" id="SM00034">
    <property type="entry name" value="CLECT"/>
    <property type="match status" value="1"/>
</dbReference>
<dbReference type="GO" id="GO:0030246">
    <property type="term" value="F:carbohydrate binding"/>
    <property type="evidence" value="ECO:0007669"/>
    <property type="project" value="UniProtKB-KW"/>
</dbReference>
<protein>
    <submittedName>
        <fullName evidence="5">Immune-related, lectin-like receptor 4</fullName>
    </submittedName>
</protein>
<dbReference type="InterPro" id="IPR033989">
    <property type="entry name" value="CD209-like_CTLD"/>
</dbReference>
<dbReference type="Pfam" id="PF00059">
    <property type="entry name" value="Lectin_C"/>
    <property type="match status" value="1"/>
</dbReference>
<dbReference type="Gene3D" id="3.10.100.10">
    <property type="entry name" value="Mannose-Binding Protein A, subunit A"/>
    <property type="match status" value="1"/>
</dbReference>
<feature type="transmembrane region" description="Helical" evidence="2">
    <location>
        <begin position="64"/>
        <end position="88"/>
    </location>
</feature>
<dbReference type="PROSITE" id="PS50041">
    <property type="entry name" value="C_TYPE_LECTIN_2"/>
    <property type="match status" value="1"/>
</dbReference>
<dbReference type="Proteomes" id="UP000504630">
    <property type="component" value="Chromosome 11"/>
</dbReference>
<feature type="domain" description="C-type lectin" evidence="3">
    <location>
        <begin position="149"/>
        <end position="277"/>
    </location>
</feature>
<evidence type="ECO:0000313" key="5">
    <source>
        <dbReference type="RefSeq" id="XP_029298592.1"/>
    </source>
</evidence>
<gene>
    <name evidence="5" type="primary">illr4</name>
</gene>
<dbReference type="InterPro" id="IPR001304">
    <property type="entry name" value="C-type_lectin-like"/>
</dbReference>
<dbReference type="GeneID" id="115015428"/>
<keyword evidence="2" id="KW-0472">Membrane</keyword>
<reference evidence="5" key="1">
    <citation type="submission" date="2025-08" db="UniProtKB">
        <authorList>
            <consortium name="RefSeq"/>
        </authorList>
    </citation>
    <scope>IDENTIFICATION</scope>
</reference>
<dbReference type="CTD" id="559737"/>
<dbReference type="PANTHER" id="PTHR22803">
    <property type="entry name" value="MANNOSE, PHOSPHOLIPASE, LECTIN RECEPTOR RELATED"/>
    <property type="match status" value="1"/>
</dbReference>
<keyword evidence="1" id="KW-0430">Lectin</keyword>
<dbReference type="KEGG" id="cgob:115015428"/>
<dbReference type="InParanoid" id="A0A6J2QMR1"/>
<name>A0A6J2QMR1_COTGO</name>
<keyword evidence="2" id="KW-0812">Transmembrane</keyword>
<dbReference type="CDD" id="cd03590">
    <property type="entry name" value="CLECT_DC-SIGN_like"/>
    <property type="match status" value="1"/>
</dbReference>
<dbReference type="RefSeq" id="XP_029298592.1">
    <property type="nucleotide sequence ID" value="XM_029442732.1"/>
</dbReference>
<evidence type="ECO:0000259" key="3">
    <source>
        <dbReference type="PROSITE" id="PS50041"/>
    </source>
</evidence>
<evidence type="ECO:0000256" key="2">
    <source>
        <dbReference type="SAM" id="Phobius"/>
    </source>
</evidence>
<dbReference type="AlphaFoldDB" id="A0A6J2QMR1"/>
<organism evidence="4 5">
    <name type="scientific">Cottoperca gobio</name>
    <name type="common">Frogmouth</name>
    <name type="synonym">Aphritis gobio</name>
    <dbReference type="NCBI Taxonomy" id="56716"/>
    <lineage>
        <taxon>Eukaryota</taxon>
        <taxon>Metazoa</taxon>
        <taxon>Chordata</taxon>
        <taxon>Craniata</taxon>
        <taxon>Vertebrata</taxon>
        <taxon>Euteleostomi</taxon>
        <taxon>Actinopterygii</taxon>
        <taxon>Neopterygii</taxon>
        <taxon>Teleostei</taxon>
        <taxon>Neoteleostei</taxon>
        <taxon>Acanthomorphata</taxon>
        <taxon>Eupercaria</taxon>
        <taxon>Perciformes</taxon>
        <taxon>Notothenioidei</taxon>
        <taxon>Bovichtidae</taxon>
        <taxon>Cottoperca</taxon>
    </lineage>
</organism>